<evidence type="ECO:0000313" key="1">
    <source>
        <dbReference type="EMBL" id="CDW38745.1"/>
    </source>
</evidence>
<dbReference type="EMBL" id="HACA01021384">
    <property type="protein sequence ID" value="CDW38745.1"/>
    <property type="molecule type" value="Transcribed_RNA"/>
</dbReference>
<name>A0A0K2UKW3_LEPSM</name>
<sequence length="43" mass="4828">PRTLGTHNLLMISLQVNRSSNAKEGFILIHFHAVSVKYYGQVS</sequence>
<accession>A0A0K2UKW3</accession>
<proteinExistence type="predicted"/>
<dbReference type="AlphaFoldDB" id="A0A0K2UKW3"/>
<reference evidence="1" key="1">
    <citation type="submission" date="2014-05" db="EMBL/GenBank/DDBJ databases">
        <authorList>
            <person name="Chronopoulou M."/>
        </authorList>
    </citation>
    <scope>NUCLEOTIDE SEQUENCE</scope>
    <source>
        <tissue evidence="1">Whole organism</tissue>
    </source>
</reference>
<feature type="non-terminal residue" evidence="1">
    <location>
        <position position="1"/>
    </location>
</feature>
<protein>
    <submittedName>
        <fullName evidence="1">Uncharacterized protein</fullName>
    </submittedName>
</protein>
<organism evidence="1">
    <name type="scientific">Lepeophtheirus salmonis</name>
    <name type="common">Salmon louse</name>
    <name type="synonym">Caligus salmonis</name>
    <dbReference type="NCBI Taxonomy" id="72036"/>
    <lineage>
        <taxon>Eukaryota</taxon>
        <taxon>Metazoa</taxon>
        <taxon>Ecdysozoa</taxon>
        <taxon>Arthropoda</taxon>
        <taxon>Crustacea</taxon>
        <taxon>Multicrustacea</taxon>
        <taxon>Hexanauplia</taxon>
        <taxon>Copepoda</taxon>
        <taxon>Siphonostomatoida</taxon>
        <taxon>Caligidae</taxon>
        <taxon>Lepeophtheirus</taxon>
    </lineage>
</organism>